<sequence>MNVITKENFQKVRWSDSYEYLTIKGCLRQITSENISRSRKTLSAIKFVQLTSFLNIKLILENCSNLVRLSFSNVAIVQKSNFNSKTQPLIPLPHLEELEVQEWLYTLTKYEYWILDFLNRGCSFGKLEKFVFQGRENFMDEKKVGRFQKHLRGIIDPTVVTKFLIKNSSTLKKVSIGGIGFQLVDSTSTRFGNQMARVQLNSFRFDLQTPGVDLVLLSQRRLQTLSCTGFLQSFELRAKQWIIQSLDCNYITLTFLGIFPCIISDVAPDKRTSLYTIDCDIFRRCKKLESLFLNISTVHRKNHTERFSCGRIVNIHLLPVCLVEIELYAMKFQEQDVDDLCKRLPMFRRLRELVLNSPTSYTLSTVLVSNLPLVDSLHHAKFFGGQFDDPDTMQRIIKKRGVYTLTIGENTIEVLKNDSAHPSMSVSYKSSVSDKKIVIK</sequence>
<evidence type="ECO:0000313" key="1">
    <source>
        <dbReference type="EMBL" id="CAG7832685.1"/>
    </source>
</evidence>
<protein>
    <submittedName>
        <fullName evidence="1">Uncharacterized protein</fullName>
    </submittedName>
</protein>
<keyword evidence="2" id="KW-1185">Reference proteome</keyword>
<dbReference type="AlphaFoldDB" id="A0A8J2M5H1"/>
<evidence type="ECO:0000313" key="2">
    <source>
        <dbReference type="Proteomes" id="UP000708208"/>
    </source>
</evidence>
<dbReference type="Proteomes" id="UP000708208">
    <property type="component" value="Unassembled WGS sequence"/>
</dbReference>
<reference evidence="1" key="1">
    <citation type="submission" date="2021-06" db="EMBL/GenBank/DDBJ databases">
        <authorList>
            <person name="Hodson N. C."/>
            <person name="Mongue J. A."/>
            <person name="Jaron S. K."/>
        </authorList>
    </citation>
    <scope>NUCLEOTIDE SEQUENCE</scope>
</reference>
<name>A0A8J2M5H1_9HEXA</name>
<comment type="caution">
    <text evidence="1">The sequence shown here is derived from an EMBL/GenBank/DDBJ whole genome shotgun (WGS) entry which is preliminary data.</text>
</comment>
<gene>
    <name evidence="1" type="ORF">AFUS01_LOCUS42363</name>
</gene>
<accession>A0A8J2M5H1</accession>
<proteinExistence type="predicted"/>
<organism evidence="1 2">
    <name type="scientific">Allacma fusca</name>
    <dbReference type="NCBI Taxonomy" id="39272"/>
    <lineage>
        <taxon>Eukaryota</taxon>
        <taxon>Metazoa</taxon>
        <taxon>Ecdysozoa</taxon>
        <taxon>Arthropoda</taxon>
        <taxon>Hexapoda</taxon>
        <taxon>Collembola</taxon>
        <taxon>Symphypleona</taxon>
        <taxon>Sminthuridae</taxon>
        <taxon>Allacma</taxon>
    </lineage>
</organism>
<dbReference type="EMBL" id="CAJVCH010566463">
    <property type="protein sequence ID" value="CAG7832685.1"/>
    <property type="molecule type" value="Genomic_DNA"/>
</dbReference>